<reference evidence="1 2" key="1">
    <citation type="journal article" date="2018" name="Front. Plant Sci.">
        <title>Red Clover (Trifolium pratense) and Zigzag Clover (T. medium) - A Picture of Genomic Similarities and Differences.</title>
        <authorList>
            <person name="Dluhosova J."/>
            <person name="Istvanek J."/>
            <person name="Nedelnik J."/>
            <person name="Repkova J."/>
        </authorList>
    </citation>
    <scope>NUCLEOTIDE SEQUENCE [LARGE SCALE GENOMIC DNA]</scope>
    <source>
        <strain evidence="2">cv. 10/8</strain>
        <tissue evidence="1">Leaf</tissue>
    </source>
</reference>
<protein>
    <submittedName>
        <fullName evidence="1">Uncharacterized protein</fullName>
    </submittedName>
</protein>
<dbReference type="Proteomes" id="UP000265520">
    <property type="component" value="Unassembled WGS sequence"/>
</dbReference>
<feature type="non-terminal residue" evidence="1">
    <location>
        <position position="1"/>
    </location>
</feature>
<dbReference type="EMBL" id="LXQA011030856">
    <property type="protein sequence ID" value="MCI81925.1"/>
    <property type="molecule type" value="Genomic_DNA"/>
</dbReference>
<comment type="caution">
    <text evidence="1">The sequence shown here is derived from an EMBL/GenBank/DDBJ whole genome shotgun (WGS) entry which is preliminary data.</text>
</comment>
<proteinExistence type="predicted"/>
<keyword evidence="2" id="KW-1185">Reference proteome</keyword>
<evidence type="ECO:0000313" key="2">
    <source>
        <dbReference type="Proteomes" id="UP000265520"/>
    </source>
</evidence>
<sequence>GGLRYAQHCGCCPVFVLLAARRAGVTCAVRIAAFV</sequence>
<evidence type="ECO:0000313" key="1">
    <source>
        <dbReference type="EMBL" id="MCI81925.1"/>
    </source>
</evidence>
<accession>A0A392V4Q0</accession>
<organism evidence="1 2">
    <name type="scientific">Trifolium medium</name>
    <dbReference type="NCBI Taxonomy" id="97028"/>
    <lineage>
        <taxon>Eukaryota</taxon>
        <taxon>Viridiplantae</taxon>
        <taxon>Streptophyta</taxon>
        <taxon>Embryophyta</taxon>
        <taxon>Tracheophyta</taxon>
        <taxon>Spermatophyta</taxon>
        <taxon>Magnoliopsida</taxon>
        <taxon>eudicotyledons</taxon>
        <taxon>Gunneridae</taxon>
        <taxon>Pentapetalae</taxon>
        <taxon>rosids</taxon>
        <taxon>fabids</taxon>
        <taxon>Fabales</taxon>
        <taxon>Fabaceae</taxon>
        <taxon>Papilionoideae</taxon>
        <taxon>50 kb inversion clade</taxon>
        <taxon>NPAAA clade</taxon>
        <taxon>Hologalegina</taxon>
        <taxon>IRL clade</taxon>
        <taxon>Trifolieae</taxon>
        <taxon>Trifolium</taxon>
    </lineage>
</organism>
<dbReference type="AlphaFoldDB" id="A0A392V4Q0"/>
<name>A0A392V4Q0_9FABA</name>